<protein>
    <recommendedName>
        <fullName evidence="1">DNA-binding phage zinc finger domain-containing protein</fullName>
    </recommendedName>
</protein>
<dbReference type="Pfam" id="PF24623">
    <property type="entry name" value="Phage_zn_bind_8"/>
    <property type="match status" value="1"/>
</dbReference>
<organism evidence="2 3">
    <name type="scientific">Streptomyces similanensis</name>
    <dbReference type="NCBI Taxonomy" id="1274988"/>
    <lineage>
        <taxon>Bacteria</taxon>
        <taxon>Bacillati</taxon>
        <taxon>Actinomycetota</taxon>
        <taxon>Actinomycetes</taxon>
        <taxon>Kitasatosporales</taxon>
        <taxon>Streptomycetaceae</taxon>
        <taxon>Streptomyces</taxon>
    </lineage>
</organism>
<dbReference type="InterPro" id="IPR056911">
    <property type="entry name" value="Phage_Znf_bind_put"/>
</dbReference>
<comment type="caution">
    <text evidence="2">The sequence shown here is derived from an EMBL/GenBank/DDBJ whole genome shotgun (WGS) entry which is preliminary data.</text>
</comment>
<evidence type="ECO:0000259" key="1">
    <source>
        <dbReference type="Pfam" id="PF24623"/>
    </source>
</evidence>
<accession>A0ABP9L856</accession>
<keyword evidence="3" id="KW-1185">Reference proteome</keyword>
<proteinExistence type="predicted"/>
<feature type="domain" description="DNA-binding phage zinc finger" evidence="1">
    <location>
        <begin position="40"/>
        <end position="80"/>
    </location>
</feature>
<name>A0ABP9L856_9ACTN</name>
<evidence type="ECO:0000313" key="2">
    <source>
        <dbReference type="EMBL" id="GAA5070822.1"/>
    </source>
</evidence>
<gene>
    <name evidence="2" type="ORF">GCM10023336_56320</name>
</gene>
<evidence type="ECO:0000313" key="3">
    <source>
        <dbReference type="Proteomes" id="UP001500124"/>
    </source>
</evidence>
<dbReference type="EMBL" id="BAABKC010000087">
    <property type="protein sequence ID" value="GAA5070822.1"/>
    <property type="molecule type" value="Genomic_DNA"/>
</dbReference>
<reference evidence="3" key="1">
    <citation type="journal article" date="2019" name="Int. J. Syst. Evol. Microbiol.">
        <title>The Global Catalogue of Microorganisms (GCM) 10K type strain sequencing project: providing services to taxonomists for standard genome sequencing and annotation.</title>
        <authorList>
            <consortium name="The Broad Institute Genomics Platform"/>
            <consortium name="The Broad Institute Genome Sequencing Center for Infectious Disease"/>
            <person name="Wu L."/>
            <person name="Ma J."/>
        </authorList>
    </citation>
    <scope>NUCLEOTIDE SEQUENCE [LARGE SCALE GENOMIC DNA]</scope>
    <source>
        <strain evidence="3">JCM 18410</strain>
    </source>
</reference>
<sequence>MEAVHPVEEAGSEGRPRVIPLHSVVIPSPAADAAHDAAHKTAARFRDGVYSVPCETCHVPAGALCLARRSVHAARRALHRQNPKTTGLVPLLLGRNR</sequence>
<dbReference type="Proteomes" id="UP001500124">
    <property type="component" value="Unassembled WGS sequence"/>
</dbReference>